<gene>
    <name evidence="2" type="ORF">Aco04nite_51280</name>
</gene>
<dbReference type="EMBL" id="BOQP01000028">
    <property type="protein sequence ID" value="GIM76624.1"/>
    <property type="molecule type" value="Genomic_DNA"/>
</dbReference>
<feature type="domain" description="DUF1707" evidence="1">
    <location>
        <begin position="15"/>
        <end position="63"/>
    </location>
</feature>
<dbReference type="PANTHER" id="PTHR40763:SF4">
    <property type="entry name" value="DUF1707 DOMAIN-CONTAINING PROTEIN"/>
    <property type="match status" value="1"/>
</dbReference>
<name>A0A919SS90_9ACTN</name>
<dbReference type="AlphaFoldDB" id="A0A919SS90"/>
<dbReference type="InterPro" id="IPR012551">
    <property type="entry name" value="DUF1707_SHOCT-like"/>
</dbReference>
<keyword evidence="3" id="KW-1185">Reference proteome</keyword>
<dbReference type="Pfam" id="PF08044">
    <property type="entry name" value="DUF1707"/>
    <property type="match status" value="1"/>
</dbReference>
<protein>
    <recommendedName>
        <fullName evidence="1">DUF1707 domain-containing protein</fullName>
    </recommendedName>
</protein>
<evidence type="ECO:0000259" key="1">
    <source>
        <dbReference type="Pfam" id="PF08044"/>
    </source>
</evidence>
<accession>A0A919SS90</accession>
<evidence type="ECO:0000313" key="2">
    <source>
        <dbReference type="EMBL" id="GIM76624.1"/>
    </source>
</evidence>
<comment type="caution">
    <text evidence="2">The sequence shown here is derived from an EMBL/GenBank/DDBJ whole genome shotgun (WGS) entry which is preliminary data.</text>
</comment>
<evidence type="ECO:0000313" key="3">
    <source>
        <dbReference type="Proteomes" id="UP000680865"/>
    </source>
</evidence>
<dbReference type="RefSeq" id="WP_244876282.1">
    <property type="nucleotide sequence ID" value="NZ_BAAATW010000005.1"/>
</dbReference>
<dbReference type="Proteomes" id="UP000680865">
    <property type="component" value="Unassembled WGS sequence"/>
</dbReference>
<proteinExistence type="predicted"/>
<reference evidence="2" key="1">
    <citation type="submission" date="2021-03" db="EMBL/GenBank/DDBJ databases">
        <title>Whole genome shotgun sequence of Actinoplanes consettensis NBRC 14913.</title>
        <authorList>
            <person name="Komaki H."/>
            <person name="Tamura T."/>
        </authorList>
    </citation>
    <scope>NUCLEOTIDE SEQUENCE</scope>
    <source>
        <strain evidence="2">NBRC 14913</strain>
    </source>
</reference>
<organism evidence="2 3">
    <name type="scientific">Winogradskya consettensis</name>
    <dbReference type="NCBI Taxonomy" id="113560"/>
    <lineage>
        <taxon>Bacteria</taxon>
        <taxon>Bacillati</taxon>
        <taxon>Actinomycetota</taxon>
        <taxon>Actinomycetes</taxon>
        <taxon>Micromonosporales</taxon>
        <taxon>Micromonosporaceae</taxon>
        <taxon>Winogradskya</taxon>
    </lineage>
</organism>
<dbReference type="PANTHER" id="PTHR40763">
    <property type="entry name" value="MEMBRANE PROTEIN-RELATED"/>
    <property type="match status" value="1"/>
</dbReference>
<sequence length="195" mass="21073">MTTPMRVPPSDGDPSDDDRARAAEVLQRACGEGKLTLEEFSVRVGAVWAAATSAELVQATADLAPAPIVGSATTVDRVVSIFSDVKRRGRWRLRSPKLTVRTVFGATELDLREILTDQSIIEIDGSCTFGELKIIVPEGVEVDVSGPAMFTSRNLHLAPVPRVPSTPEVRVTVTSWFSNVEVVSKPYSRPQISGN</sequence>